<dbReference type="Pfam" id="PF01047">
    <property type="entry name" value="MarR"/>
    <property type="match status" value="1"/>
</dbReference>
<dbReference type="PROSITE" id="PS50995">
    <property type="entry name" value="HTH_MARR_2"/>
    <property type="match status" value="1"/>
</dbReference>
<dbReference type="AlphaFoldDB" id="A0A238JXZ8"/>
<dbReference type="Proteomes" id="UP000220836">
    <property type="component" value="Unassembled WGS sequence"/>
</dbReference>
<dbReference type="PANTHER" id="PTHR33164">
    <property type="entry name" value="TRANSCRIPTIONAL REGULATOR, MARR FAMILY"/>
    <property type="match status" value="1"/>
</dbReference>
<gene>
    <name evidence="2" type="primary">marR</name>
    <name evidence="2" type="ORF">PEV8663_00506</name>
</gene>
<dbReference type="SUPFAM" id="SSF46785">
    <property type="entry name" value="Winged helix' DNA-binding domain"/>
    <property type="match status" value="1"/>
</dbReference>
<dbReference type="RefSeq" id="WP_097803062.1">
    <property type="nucleotide sequence ID" value="NZ_FXYH01000002.1"/>
</dbReference>
<dbReference type="InterPro" id="IPR036388">
    <property type="entry name" value="WH-like_DNA-bd_sf"/>
</dbReference>
<dbReference type="PANTHER" id="PTHR33164:SF43">
    <property type="entry name" value="HTH-TYPE TRANSCRIPTIONAL REPRESSOR YETL"/>
    <property type="match status" value="1"/>
</dbReference>
<feature type="domain" description="HTH marR-type" evidence="1">
    <location>
        <begin position="11"/>
        <end position="143"/>
    </location>
</feature>
<reference evidence="2 3" key="1">
    <citation type="submission" date="2017-05" db="EMBL/GenBank/DDBJ databases">
        <authorList>
            <person name="Song R."/>
            <person name="Chenine A.L."/>
            <person name="Ruprecht R.M."/>
        </authorList>
    </citation>
    <scope>NUCLEOTIDE SEQUENCE [LARGE SCALE GENOMIC DNA]</scope>
    <source>
        <strain evidence="2 3">CECT 8663</strain>
    </source>
</reference>
<evidence type="ECO:0000313" key="2">
    <source>
        <dbReference type="EMBL" id="SMX35538.1"/>
    </source>
</evidence>
<dbReference type="InterPro" id="IPR036390">
    <property type="entry name" value="WH_DNA-bd_sf"/>
</dbReference>
<organism evidence="2 3">
    <name type="scientific">Pelagimonas varians</name>
    <dbReference type="NCBI Taxonomy" id="696760"/>
    <lineage>
        <taxon>Bacteria</taxon>
        <taxon>Pseudomonadati</taxon>
        <taxon>Pseudomonadota</taxon>
        <taxon>Alphaproteobacteria</taxon>
        <taxon>Rhodobacterales</taxon>
        <taxon>Roseobacteraceae</taxon>
        <taxon>Pelagimonas</taxon>
    </lineage>
</organism>
<keyword evidence="3" id="KW-1185">Reference proteome</keyword>
<dbReference type="InterPro" id="IPR039422">
    <property type="entry name" value="MarR/SlyA-like"/>
</dbReference>
<accession>A0A238JXZ8</accession>
<name>A0A238JXZ8_9RHOB</name>
<dbReference type="GO" id="GO:0006950">
    <property type="term" value="P:response to stress"/>
    <property type="evidence" value="ECO:0007669"/>
    <property type="project" value="TreeGrafter"/>
</dbReference>
<dbReference type="Gene3D" id="1.10.10.10">
    <property type="entry name" value="Winged helix-like DNA-binding domain superfamily/Winged helix DNA-binding domain"/>
    <property type="match status" value="1"/>
</dbReference>
<dbReference type="OrthoDB" id="582199at2"/>
<dbReference type="PRINTS" id="PR00598">
    <property type="entry name" value="HTHMARR"/>
</dbReference>
<proteinExistence type="predicted"/>
<dbReference type="InterPro" id="IPR000835">
    <property type="entry name" value="HTH_MarR-typ"/>
</dbReference>
<protein>
    <submittedName>
        <fullName evidence="2">Multiple antibiotic resistance protein MarR</fullName>
    </submittedName>
</protein>
<evidence type="ECO:0000313" key="3">
    <source>
        <dbReference type="Proteomes" id="UP000220836"/>
    </source>
</evidence>
<dbReference type="EMBL" id="FXYH01000002">
    <property type="protein sequence ID" value="SMX35538.1"/>
    <property type="molecule type" value="Genomic_DNA"/>
</dbReference>
<sequence>MKTSKIAQPMPLPIGSLLHHLARRIETETSEALCDINLPLREFSLLIRLSVHPGLCQRDYAEQLAVDVSTFGRMVDRLVHQGLLERRNMPVDRRSKSLRLLPAGQDRLAAGYVHVAAVEKRVLAPLPPDQQQTFRTMLGLLSPPQDG</sequence>
<dbReference type="GO" id="GO:0003700">
    <property type="term" value="F:DNA-binding transcription factor activity"/>
    <property type="evidence" value="ECO:0007669"/>
    <property type="project" value="InterPro"/>
</dbReference>
<dbReference type="SMART" id="SM00347">
    <property type="entry name" value="HTH_MARR"/>
    <property type="match status" value="1"/>
</dbReference>
<evidence type="ECO:0000259" key="1">
    <source>
        <dbReference type="PROSITE" id="PS50995"/>
    </source>
</evidence>